<organism evidence="1 2">
    <name type="scientific">Lithospermum erythrorhizon</name>
    <name type="common">Purple gromwell</name>
    <name type="synonym">Lithospermum officinale var. erythrorhizon</name>
    <dbReference type="NCBI Taxonomy" id="34254"/>
    <lineage>
        <taxon>Eukaryota</taxon>
        <taxon>Viridiplantae</taxon>
        <taxon>Streptophyta</taxon>
        <taxon>Embryophyta</taxon>
        <taxon>Tracheophyta</taxon>
        <taxon>Spermatophyta</taxon>
        <taxon>Magnoliopsida</taxon>
        <taxon>eudicotyledons</taxon>
        <taxon>Gunneridae</taxon>
        <taxon>Pentapetalae</taxon>
        <taxon>asterids</taxon>
        <taxon>lamiids</taxon>
        <taxon>Boraginales</taxon>
        <taxon>Boraginaceae</taxon>
        <taxon>Boraginoideae</taxon>
        <taxon>Lithospermeae</taxon>
        <taxon>Lithospermum</taxon>
    </lineage>
</organism>
<dbReference type="EMBL" id="BAABME010022855">
    <property type="protein sequence ID" value="GAA0166748.1"/>
    <property type="molecule type" value="Genomic_DNA"/>
</dbReference>
<dbReference type="AlphaFoldDB" id="A0AAV3QSW0"/>
<evidence type="ECO:0000313" key="1">
    <source>
        <dbReference type="EMBL" id="GAA0166748.1"/>
    </source>
</evidence>
<protein>
    <recommendedName>
        <fullName evidence="3">Protein FAR1-RELATED SEQUENCE</fullName>
    </recommendedName>
</protein>
<reference evidence="1 2" key="1">
    <citation type="submission" date="2024-01" db="EMBL/GenBank/DDBJ databases">
        <title>The complete chloroplast genome sequence of Lithospermum erythrorhizon: insights into the phylogenetic relationship among Boraginaceae species and the maternal lineages of purple gromwells.</title>
        <authorList>
            <person name="Okada T."/>
            <person name="Watanabe K."/>
        </authorList>
    </citation>
    <scope>NUCLEOTIDE SEQUENCE [LARGE SCALE GENOMIC DNA]</scope>
</reference>
<name>A0AAV3QSW0_LITER</name>
<evidence type="ECO:0008006" key="3">
    <source>
        <dbReference type="Google" id="ProtNLM"/>
    </source>
</evidence>
<keyword evidence="2" id="KW-1185">Reference proteome</keyword>
<comment type="caution">
    <text evidence="1">The sequence shown here is derived from an EMBL/GenBank/DDBJ whole genome shotgun (WGS) entry which is preliminary data.</text>
</comment>
<dbReference type="PANTHER" id="PTHR47718">
    <property type="entry name" value="OS01G0519700 PROTEIN"/>
    <property type="match status" value="1"/>
</dbReference>
<proteinExistence type="predicted"/>
<gene>
    <name evidence="1" type="ORF">LIER_40249</name>
</gene>
<evidence type="ECO:0000313" key="2">
    <source>
        <dbReference type="Proteomes" id="UP001454036"/>
    </source>
</evidence>
<sequence length="87" mass="10191">MSGLMYDLKNYLRSKRATKMAPGNLSILLEFLSFEAKSKPNFFYEIQLDEDDLITNIFWSDAFMQYDYACFGDAVSHDTTFRTNNTY</sequence>
<accession>A0AAV3QSW0</accession>
<dbReference type="Proteomes" id="UP001454036">
    <property type="component" value="Unassembled WGS sequence"/>
</dbReference>
<dbReference type="PANTHER" id="PTHR47718:SF2">
    <property type="entry name" value="PROTEIN FAR1-RELATED SEQUENCE 5-LIKE"/>
    <property type="match status" value="1"/>
</dbReference>